<organism evidence="5 6">
    <name type="scientific">Veillonella seminalis ACS-216-V-Col6b</name>
    <dbReference type="NCBI Taxonomy" id="883156"/>
    <lineage>
        <taxon>Bacteria</taxon>
        <taxon>Bacillati</taxon>
        <taxon>Bacillota</taxon>
        <taxon>Negativicutes</taxon>
        <taxon>Veillonellales</taxon>
        <taxon>Veillonellaceae</taxon>
        <taxon>Veillonella</taxon>
    </lineage>
</organism>
<dbReference type="Pfam" id="PF03796">
    <property type="entry name" value="DnaB_C"/>
    <property type="match status" value="1"/>
</dbReference>
<dbReference type="PANTHER" id="PTHR30313:SF2">
    <property type="entry name" value="DNA PRIMASE"/>
    <property type="match status" value="1"/>
</dbReference>
<dbReference type="GO" id="GO:0008270">
    <property type="term" value="F:zinc ion binding"/>
    <property type="evidence" value="ECO:0007669"/>
    <property type="project" value="UniProtKB-KW"/>
</dbReference>
<dbReference type="Proteomes" id="UP000009891">
    <property type="component" value="Unassembled WGS sequence"/>
</dbReference>
<dbReference type="SUPFAM" id="SSF56731">
    <property type="entry name" value="DNA primase core"/>
    <property type="match status" value="1"/>
</dbReference>
<dbReference type="eggNOG" id="COG0358">
    <property type="taxonomic scope" value="Bacteria"/>
</dbReference>
<name>K9D303_9FIRM</name>
<dbReference type="eggNOG" id="COG0305">
    <property type="taxonomic scope" value="Bacteria"/>
</dbReference>
<dbReference type="GO" id="GO:0005524">
    <property type="term" value="F:ATP binding"/>
    <property type="evidence" value="ECO:0007669"/>
    <property type="project" value="InterPro"/>
</dbReference>
<gene>
    <name evidence="5" type="ORF">HMPREF9282_00510</name>
</gene>
<dbReference type="SMART" id="SM00400">
    <property type="entry name" value="ZnF_CHCC"/>
    <property type="match status" value="1"/>
</dbReference>
<evidence type="ECO:0000313" key="6">
    <source>
        <dbReference type="Proteomes" id="UP000009891"/>
    </source>
</evidence>
<keyword evidence="3" id="KW-0862">Zinc</keyword>
<dbReference type="Pfam" id="PF13155">
    <property type="entry name" value="Toprim_2"/>
    <property type="match status" value="1"/>
</dbReference>
<dbReference type="GO" id="GO:0005737">
    <property type="term" value="C:cytoplasm"/>
    <property type="evidence" value="ECO:0007669"/>
    <property type="project" value="TreeGrafter"/>
</dbReference>
<dbReference type="InterPro" id="IPR036977">
    <property type="entry name" value="DNA_primase_Znf_CHC2"/>
</dbReference>
<dbReference type="RefSeq" id="WP_006555410.1">
    <property type="nucleotide sequence ID" value="NZ_JH992936.1"/>
</dbReference>
<dbReference type="GO" id="GO:0006269">
    <property type="term" value="P:DNA replication, synthesis of primer"/>
    <property type="evidence" value="ECO:0007669"/>
    <property type="project" value="TreeGrafter"/>
</dbReference>
<dbReference type="STRING" id="883156.HMPREF9282_00510"/>
<dbReference type="GO" id="GO:0003899">
    <property type="term" value="F:DNA-directed RNA polymerase activity"/>
    <property type="evidence" value="ECO:0007669"/>
    <property type="project" value="InterPro"/>
</dbReference>
<evidence type="ECO:0000256" key="3">
    <source>
        <dbReference type="ARBA" id="ARBA00022833"/>
    </source>
</evidence>
<dbReference type="GO" id="GO:0003677">
    <property type="term" value="F:DNA binding"/>
    <property type="evidence" value="ECO:0007669"/>
    <property type="project" value="InterPro"/>
</dbReference>
<dbReference type="Pfam" id="PF08275">
    <property type="entry name" value="DNAG_N"/>
    <property type="match status" value="1"/>
</dbReference>
<dbReference type="PROSITE" id="PS51199">
    <property type="entry name" value="SF4_HELICASE"/>
    <property type="match status" value="1"/>
</dbReference>
<keyword evidence="1" id="KW-0479">Metal-binding</keyword>
<proteinExistence type="predicted"/>
<comment type="caution">
    <text evidence="5">The sequence shown here is derived from an EMBL/GenBank/DDBJ whole genome shotgun (WGS) entry which is preliminary data.</text>
</comment>
<evidence type="ECO:0000256" key="2">
    <source>
        <dbReference type="ARBA" id="ARBA00022771"/>
    </source>
</evidence>
<evidence type="ECO:0000259" key="4">
    <source>
        <dbReference type="PROSITE" id="PS51199"/>
    </source>
</evidence>
<keyword evidence="2" id="KW-0863">Zinc-finger</keyword>
<dbReference type="CDD" id="cd03364">
    <property type="entry name" value="TOPRIM_DnaG_primases"/>
    <property type="match status" value="1"/>
</dbReference>
<dbReference type="Gene3D" id="3.90.580.10">
    <property type="entry name" value="Zinc finger, CHC2-type domain"/>
    <property type="match status" value="1"/>
</dbReference>
<dbReference type="Gene3D" id="3.40.1360.10">
    <property type="match status" value="1"/>
</dbReference>
<protein>
    <recommendedName>
        <fullName evidence="4">SF4 helicase domain-containing protein</fullName>
    </recommendedName>
</protein>
<accession>K9D303</accession>
<reference evidence="5 6" key="1">
    <citation type="submission" date="2012-09" db="EMBL/GenBank/DDBJ databases">
        <title>The Genome Sequence of Veillonella ratti ACS-216-V-COL6B.</title>
        <authorList>
            <consortium name="The Broad Institute Genome Sequencing Platform"/>
            <person name="Earl A."/>
            <person name="Ward D."/>
            <person name="Feldgarden M."/>
            <person name="Gevers D."/>
            <person name="Saerens B."/>
            <person name="Vaneechoutte M."/>
            <person name="Walker B."/>
            <person name="Young S.K."/>
            <person name="Zeng Q."/>
            <person name="Gargeya S."/>
            <person name="Fitzgerald M."/>
            <person name="Haas B."/>
            <person name="Abouelleil A."/>
            <person name="Alvarado L."/>
            <person name="Arachchi H.M."/>
            <person name="Berlin A."/>
            <person name="Chapman S.B."/>
            <person name="Goldberg J."/>
            <person name="Griggs A."/>
            <person name="Gujja S."/>
            <person name="Hansen M."/>
            <person name="Howarth C."/>
            <person name="Imamovic A."/>
            <person name="Larimer J."/>
            <person name="McCowen C."/>
            <person name="Montmayeur A."/>
            <person name="Murphy C."/>
            <person name="Neiman D."/>
            <person name="Pearson M."/>
            <person name="Priest M."/>
            <person name="Roberts A."/>
            <person name="Saif S."/>
            <person name="Shea T."/>
            <person name="Sisk P."/>
            <person name="Sykes S."/>
            <person name="Wortman J."/>
            <person name="Nusbaum C."/>
            <person name="Birren B."/>
        </authorList>
    </citation>
    <scope>NUCLEOTIDE SEQUENCE [LARGE SCALE GENOMIC DNA]</scope>
    <source>
        <strain evidence="5 6">ACS-216-V-Col6b</strain>
    </source>
</reference>
<feature type="domain" description="SF4 helicase" evidence="4">
    <location>
        <begin position="394"/>
        <end position="660"/>
    </location>
</feature>
<dbReference type="Gene3D" id="3.40.50.300">
    <property type="entry name" value="P-loop containing nucleotide triphosphate hydrolases"/>
    <property type="match status" value="1"/>
</dbReference>
<keyword evidence="6" id="KW-1185">Reference proteome</keyword>
<dbReference type="HOGENOM" id="CLU_409873_0_0_9"/>
<dbReference type="InterPro" id="IPR027417">
    <property type="entry name" value="P-loop_NTPase"/>
</dbReference>
<evidence type="ECO:0000256" key="1">
    <source>
        <dbReference type="ARBA" id="ARBA00022723"/>
    </source>
</evidence>
<dbReference type="OrthoDB" id="581132at2"/>
<dbReference type="GO" id="GO:0003678">
    <property type="term" value="F:DNA helicase activity"/>
    <property type="evidence" value="ECO:0007669"/>
    <property type="project" value="InterPro"/>
</dbReference>
<dbReference type="InterPro" id="IPR007694">
    <property type="entry name" value="DNA_helicase_DnaB-like_C"/>
</dbReference>
<dbReference type="InterPro" id="IPR050219">
    <property type="entry name" value="DnaG_primase"/>
</dbReference>
<dbReference type="Pfam" id="PF01807">
    <property type="entry name" value="Zn_ribbon_DnaG"/>
    <property type="match status" value="1"/>
</dbReference>
<dbReference type="EMBL" id="AHAF01000003">
    <property type="protein sequence ID" value="EKU78713.1"/>
    <property type="molecule type" value="Genomic_DNA"/>
</dbReference>
<dbReference type="SUPFAM" id="SSF57783">
    <property type="entry name" value="Zinc beta-ribbon"/>
    <property type="match status" value="1"/>
</dbReference>
<dbReference type="SUPFAM" id="SSF52540">
    <property type="entry name" value="P-loop containing nucleoside triphosphate hydrolases"/>
    <property type="match status" value="1"/>
</dbReference>
<dbReference type="InterPro" id="IPR034151">
    <property type="entry name" value="TOPRIM_DnaG_bac"/>
</dbReference>
<dbReference type="InterPro" id="IPR013264">
    <property type="entry name" value="DNAG_N"/>
</dbReference>
<dbReference type="AlphaFoldDB" id="K9D303"/>
<dbReference type="PATRIC" id="fig|883156.3.peg.503"/>
<dbReference type="InterPro" id="IPR002694">
    <property type="entry name" value="Znf_CHC2"/>
</dbReference>
<dbReference type="PANTHER" id="PTHR30313">
    <property type="entry name" value="DNA PRIMASE"/>
    <property type="match status" value="1"/>
</dbReference>
<sequence length="660" mass="75626">MKISQLINQKINIVDYISKYTDLENHGNVLKGCCPIHGSEQNKPLVVFPNTNTYFCFACESGGGPINFLADLEDIPYKVALEQLAKESNISLVNDQQYQKEAGIEERYTKKAEKAVRNVGKVKAYLHKRGFTDDTIEAFMLGEENGTITIPIKNPFGQIVAIARRQFEGTPKYKNSYNNDLYDKSALLYGMEKIRRKDHFNSKDTIYLVEGYMDAMSGYQMGLPTVAYCGNEVHKDQVTTLSKFIRPNVTIAYCPDNDQEGLKRVIRVRDNFQAIMPNTNIYVLQLPEGIKDFNDALIAGIKVDEIPLVHIDRYCVQWVLSRCKHDEDRFNQMHDYLKTVKNDLVKSDIIKELAELWDRPFEQLKEYFKTSKEDLDELVKEADKTEGCLNDLKRLYERGELKTGFQQVDNCIGGMTKKQVLVIGAYSAAGKTDVAIEYILRQLTVNKSRILFFSLEMPKGKVLERMIAKIVGVRLKDVKEIVMSGDERIKQVIDKLDERLIVYDQNDLSIFEIEKRLQAVNQKGLLGGDVDVVVVDYFGYLKGTDDFEGASAQAKYMKYIAKTYDVVFCMLSQLSRKANTYEEPTMDMLKLTGDLEASADVIIMLWRPEKEPNISMEKEARLRNITRMKVEKARDGIYGPTRMEFKYNSSNSRLEEQITS</sequence>
<evidence type="ECO:0000313" key="5">
    <source>
        <dbReference type="EMBL" id="EKU78713.1"/>
    </source>
</evidence>